<proteinExistence type="predicted"/>
<dbReference type="OrthoDB" id="9788698at2"/>
<dbReference type="Pfam" id="PF02577">
    <property type="entry name" value="BFN_dom"/>
    <property type="match status" value="1"/>
</dbReference>
<accession>B6GDL4</accession>
<dbReference type="GeneID" id="98002272"/>
<gene>
    <name evidence="2" type="ORF">COLSTE_02197</name>
</gene>
<dbReference type="AlphaFoldDB" id="B6GDL4"/>
<keyword evidence="3" id="KW-1185">Reference proteome</keyword>
<reference evidence="2 3" key="1">
    <citation type="submission" date="2008-10" db="EMBL/GenBank/DDBJ databases">
        <title>Draft genome sequence of Collinsella stercoris (DSM 13279).</title>
        <authorList>
            <person name="Sudarsanam P."/>
            <person name="Ley R."/>
            <person name="Guruge J."/>
            <person name="Turnbaugh P.J."/>
            <person name="Mahowald M."/>
            <person name="Liep D."/>
            <person name="Gordon J."/>
        </authorList>
    </citation>
    <scope>NUCLEOTIDE SEQUENCE [LARGE SCALE GENOMIC DNA]</scope>
    <source>
        <strain evidence="2 3">DSM 13279</strain>
    </source>
</reference>
<sequence length="184" mass="19802">MIRVDIESIVMASGPMPSAIVLRERASKATADVPLRALSIPTGAYEAAAIGHGVHAERATERPIAHDLLMSAVRELGGKVARVEINRFDAPVFYADVVLERGTTAREAEDGNCKGDQVHEIRLDARPSDAIALATRSNAPIYVEDDVMNRAGSVSGAGASKNDSSQEELERFDQFVQNLSPDDF</sequence>
<evidence type="ECO:0000313" key="2">
    <source>
        <dbReference type="EMBL" id="EEA89653.1"/>
    </source>
</evidence>
<dbReference type="GO" id="GO:0004518">
    <property type="term" value="F:nuclease activity"/>
    <property type="evidence" value="ECO:0007669"/>
    <property type="project" value="InterPro"/>
</dbReference>
<dbReference type="eggNOG" id="COG1259">
    <property type="taxonomic scope" value="Bacteria"/>
</dbReference>
<evidence type="ECO:0000313" key="3">
    <source>
        <dbReference type="Proteomes" id="UP000003560"/>
    </source>
</evidence>
<dbReference type="PANTHER" id="PTHR15160">
    <property type="entry name" value="VON HIPPEL-LINDAU PROTEIN"/>
    <property type="match status" value="1"/>
</dbReference>
<dbReference type="EMBL" id="ABXJ01000128">
    <property type="protein sequence ID" value="EEA89653.1"/>
    <property type="molecule type" value="Genomic_DNA"/>
</dbReference>
<dbReference type="PANTHER" id="PTHR15160:SF1">
    <property type="entry name" value="VON HIPPEL-LINDAU DISEASE TUMOR SUPPRESSOR"/>
    <property type="match status" value="1"/>
</dbReference>
<dbReference type="SUPFAM" id="SSF103256">
    <property type="entry name" value="Hypothetical protein TM0160"/>
    <property type="match status" value="1"/>
</dbReference>
<evidence type="ECO:0000259" key="1">
    <source>
        <dbReference type="PROSITE" id="PS51658"/>
    </source>
</evidence>
<reference evidence="2 3" key="2">
    <citation type="submission" date="2008-10" db="EMBL/GenBank/DDBJ databases">
        <authorList>
            <person name="Fulton L."/>
            <person name="Clifton S."/>
            <person name="Fulton B."/>
            <person name="Xu J."/>
            <person name="Minx P."/>
            <person name="Pepin K.H."/>
            <person name="Johnson M."/>
            <person name="Thiruvilangam P."/>
            <person name="Bhonagiri V."/>
            <person name="Nash W.E."/>
            <person name="Mardis E.R."/>
            <person name="Wilson R.K."/>
        </authorList>
    </citation>
    <scope>NUCLEOTIDE SEQUENCE [LARGE SCALE GENOMIC DNA]</scope>
    <source>
        <strain evidence="2 3">DSM 13279</strain>
    </source>
</reference>
<dbReference type="InterPro" id="IPR036104">
    <property type="entry name" value="BFN_sf"/>
</dbReference>
<feature type="domain" description="BFN" evidence="1">
    <location>
        <begin position="1"/>
        <end position="155"/>
    </location>
</feature>
<dbReference type="Proteomes" id="UP000003560">
    <property type="component" value="Unassembled WGS sequence"/>
</dbReference>
<dbReference type="InterPro" id="IPR003729">
    <property type="entry name" value="Bi_nuclease_dom"/>
</dbReference>
<dbReference type="RefSeq" id="WP_006721823.1">
    <property type="nucleotide sequence ID" value="NZ_CP085935.1"/>
</dbReference>
<dbReference type="HOGENOM" id="CLU_096111_3_0_11"/>
<organism evidence="2 3">
    <name type="scientific">Collinsella stercoris DSM 13279</name>
    <dbReference type="NCBI Taxonomy" id="445975"/>
    <lineage>
        <taxon>Bacteria</taxon>
        <taxon>Bacillati</taxon>
        <taxon>Actinomycetota</taxon>
        <taxon>Coriobacteriia</taxon>
        <taxon>Coriobacteriales</taxon>
        <taxon>Coriobacteriaceae</taxon>
        <taxon>Collinsella</taxon>
    </lineage>
</organism>
<comment type="caution">
    <text evidence="2">The sequence shown here is derived from an EMBL/GenBank/DDBJ whole genome shotgun (WGS) entry which is preliminary data.</text>
</comment>
<dbReference type="STRING" id="445975.COLSTE_02197"/>
<name>B6GDL4_9ACTN</name>
<protein>
    <recommendedName>
        <fullName evidence="1">BFN domain-containing protein</fullName>
    </recommendedName>
</protein>
<dbReference type="Gene3D" id="3.10.690.10">
    <property type="entry name" value="Bifunctional nuclease domain"/>
    <property type="match status" value="1"/>
</dbReference>
<dbReference type="PROSITE" id="PS51658">
    <property type="entry name" value="BFN"/>
    <property type="match status" value="1"/>
</dbReference>